<protein>
    <recommendedName>
        <fullName evidence="1">3-keto-alpha-glucoside-1,2-lyase/3-keto-2-hydroxy-glucal hydratase domain-containing protein</fullName>
    </recommendedName>
</protein>
<dbReference type="Gene3D" id="2.60.120.560">
    <property type="entry name" value="Exo-inulinase, domain 1"/>
    <property type="match status" value="1"/>
</dbReference>
<dbReference type="EMBL" id="SJPV01000002">
    <property type="protein sequence ID" value="TWU40769.1"/>
    <property type="molecule type" value="Genomic_DNA"/>
</dbReference>
<dbReference type="GO" id="GO:0016787">
    <property type="term" value="F:hydrolase activity"/>
    <property type="evidence" value="ECO:0007669"/>
    <property type="project" value="InterPro"/>
</dbReference>
<dbReference type="Pfam" id="PF06439">
    <property type="entry name" value="3keto-disac_hyd"/>
    <property type="match status" value="1"/>
</dbReference>
<name>A0A5C6E0S3_9BACT</name>
<dbReference type="AlphaFoldDB" id="A0A5C6E0S3"/>
<evidence type="ECO:0000259" key="1">
    <source>
        <dbReference type="Pfam" id="PF06439"/>
    </source>
</evidence>
<sequence>MFAAVFVAAWNAQCGEVSTKQMNGLMITVEDRSAAAATCEEMAGSLAEPQWRSLFNGKNLDGWTVKSRPEDRDKHGYWKVVDGAIEAETFANRKHNYIWLLHDEEYDDFELRMKVQTFAGTTGNSGVQVRSRYDDEASWLDGPQVDIHPPGPWRTGFLYDETREAKIWLWPDVGRAANAKSHHAPTGWKWFQSDSGESWNDVHILCQGTKIKTIINGVTVADYDGAGRLDDAAHRQHEVGMRGHIGLQIHPGQQLRIRFKDIRVKEIR</sequence>
<proteinExistence type="predicted"/>
<evidence type="ECO:0000313" key="2">
    <source>
        <dbReference type="EMBL" id="TWU40769.1"/>
    </source>
</evidence>
<keyword evidence="3" id="KW-1185">Reference proteome</keyword>
<evidence type="ECO:0000313" key="3">
    <source>
        <dbReference type="Proteomes" id="UP000319143"/>
    </source>
</evidence>
<gene>
    <name evidence="2" type="ORF">Poly41_16040</name>
</gene>
<accession>A0A5C6E0S3</accession>
<dbReference type="Proteomes" id="UP000319143">
    <property type="component" value="Unassembled WGS sequence"/>
</dbReference>
<reference evidence="2 3" key="1">
    <citation type="submission" date="2019-02" db="EMBL/GenBank/DDBJ databases">
        <title>Deep-cultivation of Planctomycetes and their phenomic and genomic characterization uncovers novel biology.</title>
        <authorList>
            <person name="Wiegand S."/>
            <person name="Jogler M."/>
            <person name="Boedeker C."/>
            <person name="Pinto D."/>
            <person name="Vollmers J."/>
            <person name="Rivas-Marin E."/>
            <person name="Kohn T."/>
            <person name="Peeters S.H."/>
            <person name="Heuer A."/>
            <person name="Rast P."/>
            <person name="Oberbeckmann S."/>
            <person name="Bunk B."/>
            <person name="Jeske O."/>
            <person name="Meyerdierks A."/>
            <person name="Storesund J.E."/>
            <person name="Kallscheuer N."/>
            <person name="Luecker S."/>
            <person name="Lage O.M."/>
            <person name="Pohl T."/>
            <person name="Merkel B.J."/>
            <person name="Hornburger P."/>
            <person name="Mueller R.-W."/>
            <person name="Bruemmer F."/>
            <person name="Labrenz M."/>
            <person name="Spormann A.M."/>
            <person name="Op Den Camp H."/>
            <person name="Overmann J."/>
            <person name="Amann R."/>
            <person name="Jetten M.S.M."/>
            <person name="Mascher T."/>
            <person name="Medema M.H."/>
            <person name="Devos D.P."/>
            <person name="Kaster A.-K."/>
            <person name="Ovreas L."/>
            <person name="Rohde M."/>
            <person name="Galperin M.Y."/>
            <person name="Jogler C."/>
        </authorList>
    </citation>
    <scope>NUCLEOTIDE SEQUENCE [LARGE SCALE GENOMIC DNA]</scope>
    <source>
        <strain evidence="2 3">Poly41</strain>
    </source>
</reference>
<organism evidence="2 3">
    <name type="scientific">Novipirellula artificiosorum</name>
    <dbReference type="NCBI Taxonomy" id="2528016"/>
    <lineage>
        <taxon>Bacteria</taxon>
        <taxon>Pseudomonadati</taxon>
        <taxon>Planctomycetota</taxon>
        <taxon>Planctomycetia</taxon>
        <taxon>Pirellulales</taxon>
        <taxon>Pirellulaceae</taxon>
        <taxon>Novipirellula</taxon>
    </lineage>
</organism>
<feature type="domain" description="3-keto-alpha-glucoside-1,2-lyase/3-keto-2-hydroxy-glucal hydratase" evidence="1">
    <location>
        <begin position="50"/>
        <end position="265"/>
    </location>
</feature>
<comment type="caution">
    <text evidence="2">The sequence shown here is derived from an EMBL/GenBank/DDBJ whole genome shotgun (WGS) entry which is preliminary data.</text>
</comment>
<dbReference type="InterPro" id="IPR010496">
    <property type="entry name" value="AL/BT2_dom"/>
</dbReference>